<dbReference type="PANTHER" id="PTHR35561">
    <property type="entry name" value="RNA 2',3'-CYCLIC PHOSPHODIESTERASE"/>
    <property type="match status" value="1"/>
</dbReference>
<feature type="short sequence motif" description="HXTX 1" evidence="2">
    <location>
        <begin position="50"/>
        <end position="53"/>
    </location>
</feature>
<dbReference type="HAMAP" id="MF_01940">
    <property type="entry name" value="RNA_CPDase"/>
    <property type="match status" value="1"/>
</dbReference>
<dbReference type="Gene3D" id="3.90.1140.10">
    <property type="entry name" value="Cyclic phosphodiesterase"/>
    <property type="match status" value="1"/>
</dbReference>
<dbReference type="EMBL" id="JACHHZ010000004">
    <property type="protein sequence ID" value="MBB6094944.1"/>
    <property type="molecule type" value="Genomic_DNA"/>
</dbReference>
<dbReference type="GO" id="GO:0008664">
    <property type="term" value="F:RNA 2',3'-cyclic 3'-phosphodiesterase activity"/>
    <property type="evidence" value="ECO:0007669"/>
    <property type="project" value="UniProtKB-EC"/>
</dbReference>
<dbReference type="Proteomes" id="UP000588068">
    <property type="component" value="Unassembled WGS sequence"/>
</dbReference>
<feature type="short sequence motif" description="HXTX 2" evidence="2">
    <location>
        <begin position="132"/>
        <end position="135"/>
    </location>
</feature>
<protein>
    <recommendedName>
        <fullName evidence="2">RNA 2',3'-cyclic phosphodiesterase</fullName>
        <shortName evidence="2">RNA 2',3'-CPDase</shortName>
        <ecNumber evidence="2">3.1.4.58</ecNumber>
    </recommendedName>
</protein>
<feature type="active site" description="Proton donor" evidence="2">
    <location>
        <position position="50"/>
    </location>
</feature>
<sequence>MSESIEAGPAQHRLFFALWPDDALRQQIERNTCQAIKEAGGRRIPAGNFHVTLVFIGEVPEQQVAGVIAAACEVRAQPFALTLDMLESWTGADVLVYSGEQAPPALGALVDRLRISLLRHQFKLQRQTFKPHITLVRRLPRRLPKRPLAALQWPVSDFALVESRGGPDGSIYTVIGRWPLA</sequence>
<dbReference type="InterPro" id="IPR009097">
    <property type="entry name" value="Cyclic_Pdiesterase"/>
</dbReference>
<name>A0A841HQM9_9GAMM</name>
<dbReference type="SUPFAM" id="SSF55144">
    <property type="entry name" value="LigT-like"/>
    <property type="match status" value="1"/>
</dbReference>
<evidence type="ECO:0000313" key="3">
    <source>
        <dbReference type="EMBL" id="MBB6094944.1"/>
    </source>
</evidence>
<comment type="similarity">
    <text evidence="2">Belongs to the 2H phosphoesterase superfamily. ThpR family.</text>
</comment>
<comment type="caution">
    <text evidence="3">The sequence shown here is derived from an EMBL/GenBank/DDBJ whole genome shotgun (WGS) entry which is preliminary data.</text>
</comment>
<dbReference type="EC" id="3.1.4.58" evidence="2"/>
<dbReference type="InterPro" id="IPR004175">
    <property type="entry name" value="RNA_CPDase"/>
</dbReference>
<dbReference type="Pfam" id="PF13563">
    <property type="entry name" value="2_5_RNA_ligase2"/>
    <property type="match status" value="1"/>
</dbReference>
<organism evidence="3 4">
    <name type="scientific">Povalibacter uvarum</name>
    <dbReference type="NCBI Taxonomy" id="732238"/>
    <lineage>
        <taxon>Bacteria</taxon>
        <taxon>Pseudomonadati</taxon>
        <taxon>Pseudomonadota</taxon>
        <taxon>Gammaproteobacteria</taxon>
        <taxon>Steroidobacterales</taxon>
        <taxon>Steroidobacteraceae</taxon>
        <taxon>Povalibacter</taxon>
    </lineage>
</organism>
<dbReference type="GO" id="GO:0004113">
    <property type="term" value="F:2',3'-cyclic-nucleotide 3'-phosphodiesterase activity"/>
    <property type="evidence" value="ECO:0007669"/>
    <property type="project" value="InterPro"/>
</dbReference>
<evidence type="ECO:0000256" key="1">
    <source>
        <dbReference type="ARBA" id="ARBA00022801"/>
    </source>
</evidence>
<dbReference type="AlphaFoldDB" id="A0A841HQM9"/>
<comment type="function">
    <text evidence="2">Hydrolyzes RNA 2',3'-cyclic phosphodiester to an RNA 2'-phosphomonoester.</text>
</comment>
<dbReference type="RefSeq" id="WP_184334330.1">
    <property type="nucleotide sequence ID" value="NZ_JACHHZ010000004.1"/>
</dbReference>
<feature type="active site" description="Proton acceptor" evidence="2">
    <location>
        <position position="132"/>
    </location>
</feature>
<evidence type="ECO:0000256" key="2">
    <source>
        <dbReference type="HAMAP-Rule" id="MF_01940"/>
    </source>
</evidence>
<reference evidence="3 4" key="1">
    <citation type="submission" date="2020-08" db="EMBL/GenBank/DDBJ databases">
        <title>Genomic Encyclopedia of Type Strains, Phase IV (KMG-IV): sequencing the most valuable type-strain genomes for metagenomic binning, comparative biology and taxonomic classification.</title>
        <authorList>
            <person name="Goeker M."/>
        </authorList>
    </citation>
    <scope>NUCLEOTIDE SEQUENCE [LARGE SCALE GENOMIC DNA]</scope>
    <source>
        <strain evidence="3 4">DSM 26723</strain>
    </source>
</reference>
<proteinExistence type="inferred from homology"/>
<keyword evidence="1 2" id="KW-0378">Hydrolase</keyword>
<keyword evidence="3" id="KW-0436">Ligase</keyword>
<dbReference type="PANTHER" id="PTHR35561:SF1">
    <property type="entry name" value="RNA 2',3'-CYCLIC PHOSPHODIESTERASE"/>
    <property type="match status" value="1"/>
</dbReference>
<dbReference type="NCBIfam" id="TIGR02258">
    <property type="entry name" value="2_5_ligase"/>
    <property type="match status" value="1"/>
</dbReference>
<evidence type="ECO:0000313" key="4">
    <source>
        <dbReference type="Proteomes" id="UP000588068"/>
    </source>
</evidence>
<gene>
    <name evidence="3" type="ORF">HNQ60_003831</name>
</gene>
<accession>A0A841HQM9</accession>
<comment type="catalytic activity">
    <reaction evidence="2">
        <text>a 3'-end 2',3'-cyclophospho-ribonucleotide-RNA + H2O = a 3'-end 2'-phospho-ribonucleotide-RNA + H(+)</text>
        <dbReference type="Rhea" id="RHEA:11828"/>
        <dbReference type="Rhea" id="RHEA-COMP:10464"/>
        <dbReference type="Rhea" id="RHEA-COMP:17353"/>
        <dbReference type="ChEBI" id="CHEBI:15377"/>
        <dbReference type="ChEBI" id="CHEBI:15378"/>
        <dbReference type="ChEBI" id="CHEBI:83064"/>
        <dbReference type="ChEBI" id="CHEBI:173113"/>
        <dbReference type="EC" id="3.1.4.58"/>
    </reaction>
</comment>
<keyword evidence="4" id="KW-1185">Reference proteome</keyword>
<dbReference type="GO" id="GO:0016874">
    <property type="term" value="F:ligase activity"/>
    <property type="evidence" value="ECO:0007669"/>
    <property type="project" value="UniProtKB-KW"/>
</dbReference>